<accession>A0A6P8AQE9</accession>
<reference evidence="2" key="3">
    <citation type="submission" date="2025-08" db="UniProtKB">
        <authorList>
            <consortium name="RefSeq"/>
        </authorList>
    </citation>
    <scope>IDENTIFICATION</scope>
    <source>
        <strain evidence="2">NI907</strain>
    </source>
</reference>
<evidence type="ECO:0000313" key="2">
    <source>
        <dbReference type="RefSeq" id="XP_030977127.1"/>
    </source>
</evidence>
<gene>
    <name evidence="2" type="ORF">PgNI_12190</name>
</gene>
<dbReference type="Proteomes" id="UP000515153">
    <property type="component" value="Unplaced"/>
</dbReference>
<keyword evidence="1" id="KW-1185">Reference proteome</keyword>
<dbReference type="KEGG" id="pgri:PgNI_12190"/>
<evidence type="ECO:0000313" key="1">
    <source>
        <dbReference type="Proteomes" id="UP000515153"/>
    </source>
</evidence>
<dbReference type="GeneID" id="41967050"/>
<dbReference type="AlphaFoldDB" id="A0A6P8AQE9"/>
<name>A0A6P8AQE9_PYRGI</name>
<dbReference type="RefSeq" id="XP_030977127.1">
    <property type="nucleotide sequence ID" value="XM_031132145.1"/>
</dbReference>
<reference evidence="2" key="2">
    <citation type="submission" date="2019-10" db="EMBL/GenBank/DDBJ databases">
        <authorList>
            <consortium name="NCBI Genome Project"/>
        </authorList>
    </citation>
    <scope>NUCLEOTIDE SEQUENCE</scope>
    <source>
        <strain evidence="2">NI907</strain>
    </source>
</reference>
<reference evidence="2" key="1">
    <citation type="journal article" date="2019" name="Mol. Biol. Evol.">
        <title>Blast fungal genomes show frequent chromosomal changes, gene gains and losses, and effector gene turnover.</title>
        <authorList>
            <person name="Gomez Luciano L.B."/>
            <person name="Jason Tsai I."/>
            <person name="Chuma I."/>
            <person name="Tosa Y."/>
            <person name="Chen Y.H."/>
            <person name="Li J.Y."/>
            <person name="Li M.Y."/>
            <person name="Jade Lu M.Y."/>
            <person name="Nakayashiki H."/>
            <person name="Li W.H."/>
        </authorList>
    </citation>
    <scope>NUCLEOTIDE SEQUENCE</scope>
    <source>
        <strain evidence="2">NI907</strain>
    </source>
</reference>
<organism evidence="1 2">
    <name type="scientific">Pyricularia grisea</name>
    <name type="common">Crabgrass-specific blast fungus</name>
    <name type="synonym">Magnaporthe grisea</name>
    <dbReference type="NCBI Taxonomy" id="148305"/>
    <lineage>
        <taxon>Eukaryota</taxon>
        <taxon>Fungi</taxon>
        <taxon>Dikarya</taxon>
        <taxon>Ascomycota</taxon>
        <taxon>Pezizomycotina</taxon>
        <taxon>Sordariomycetes</taxon>
        <taxon>Sordariomycetidae</taxon>
        <taxon>Magnaporthales</taxon>
        <taxon>Pyriculariaceae</taxon>
        <taxon>Pyricularia</taxon>
    </lineage>
</organism>
<sequence>MELWKFGSLDGEDHRIKSQASSITSGAGDVRSSPRMNLGTIFCGFLKTSEIPAFEGLASAHHDQRPGPKLAQHMR</sequence>
<protein>
    <submittedName>
        <fullName evidence="2">Uncharacterized protein</fullName>
    </submittedName>
</protein>
<proteinExistence type="predicted"/>